<sequence>MRWILVNVRYAHGSRTTVPFVKPLERKVPLRNGGYCATVSAGLVSYCYHVMILKRGIILKYFTLEGGTIDNNGGMRLPVNPRILPGRVDTTTLSARGVIKDDDDIKYDRTYVPSPISRA</sequence>
<proteinExistence type="predicted"/>
<organism evidence="1">
    <name type="scientific">Sipha flava</name>
    <name type="common">yellow sugarcane aphid</name>
    <dbReference type="NCBI Taxonomy" id="143950"/>
    <lineage>
        <taxon>Eukaryota</taxon>
        <taxon>Metazoa</taxon>
        <taxon>Ecdysozoa</taxon>
        <taxon>Arthropoda</taxon>
        <taxon>Hexapoda</taxon>
        <taxon>Insecta</taxon>
        <taxon>Pterygota</taxon>
        <taxon>Neoptera</taxon>
        <taxon>Paraneoptera</taxon>
        <taxon>Hemiptera</taxon>
        <taxon>Sternorrhyncha</taxon>
        <taxon>Aphidomorpha</taxon>
        <taxon>Aphidoidea</taxon>
        <taxon>Aphididae</taxon>
        <taxon>Sipha</taxon>
    </lineage>
</organism>
<accession>A0A2S2QSP6</accession>
<name>A0A2S2QSP6_9HEMI</name>
<dbReference type="AlphaFoldDB" id="A0A2S2QSP6"/>
<evidence type="ECO:0000313" key="1">
    <source>
        <dbReference type="EMBL" id="MBY80540.1"/>
    </source>
</evidence>
<protein>
    <submittedName>
        <fullName evidence="1">Uncharacterized protein</fullName>
    </submittedName>
</protein>
<reference evidence="1" key="1">
    <citation type="submission" date="2018-04" db="EMBL/GenBank/DDBJ databases">
        <title>Transcriptome assembly of Sipha flava.</title>
        <authorList>
            <person name="Scully E.D."/>
            <person name="Geib S.M."/>
            <person name="Palmer N.A."/>
            <person name="Koch K."/>
            <person name="Bradshaw J."/>
            <person name="Heng-Moss T."/>
            <person name="Sarath G."/>
        </authorList>
    </citation>
    <scope>NUCLEOTIDE SEQUENCE</scope>
</reference>
<dbReference type="EMBL" id="GGMS01011337">
    <property type="protein sequence ID" value="MBY80540.1"/>
    <property type="molecule type" value="Transcribed_RNA"/>
</dbReference>
<gene>
    <name evidence="1" type="ORF">g.36374</name>
</gene>